<keyword evidence="6" id="KW-0472">Membrane</keyword>
<evidence type="ECO:0000256" key="2">
    <source>
        <dbReference type="ARBA" id="ARBA00022741"/>
    </source>
</evidence>
<keyword evidence="2" id="KW-0547">Nucleotide-binding</keyword>
<keyword evidence="6" id="KW-1133">Transmembrane helix</keyword>
<dbReference type="SUPFAM" id="SSF63999">
    <property type="entry name" value="Thiamin pyrophosphokinase, catalytic domain"/>
    <property type="match status" value="1"/>
</dbReference>
<dbReference type="Gene3D" id="3.40.50.10240">
    <property type="entry name" value="Thiamin pyrophosphokinase, catalytic domain"/>
    <property type="match status" value="1"/>
</dbReference>
<evidence type="ECO:0000313" key="9">
    <source>
        <dbReference type="Proteomes" id="UP001216390"/>
    </source>
</evidence>
<evidence type="ECO:0000256" key="5">
    <source>
        <dbReference type="SAM" id="MobiDB-lite"/>
    </source>
</evidence>
<feature type="region of interest" description="Disordered" evidence="5">
    <location>
        <begin position="1"/>
        <end position="29"/>
    </location>
</feature>
<evidence type="ECO:0000256" key="6">
    <source>
        <dbReference type="SAM" id="Phobius"/>
    </source>
</evidence>
<dbReference type="InterPro" id="IPR036759">
    <property type="entry name" value="TPK_catalytic_sf"/>
</dbReference>
<keyword evidence="6" id="KW-0812">Transmembrane</keyword>
<evidence type="ECO:0000256" key="1">
    <source>
        <dbReference type="ARBA" id="ARBA00022679"/>
    </source>
</evidence>
<sequence length="395" mass="42419">MSLDPGVSEAPGRERRRERRRRKARGPLEGVARVDRRTKEMVARLQPGEVAVVNHRDLDRVAAESLVDRGIAAVVNADESLTGRYPNTGPLLLVQAGIQVLDGVGPQVMTDIAEGQVVELVDDTVTVDGEVVARGTVLTEEVVLERLEQAKATMGDELERFAANTLAYIQTEGHLLIDDPDVPDVPVDIKGRHVLIVVRGIDYKDDLAVLRASGYLSEVKPLLVGVDGAADALLELGLTPDIIIGDFDSVSDRAIGCGATLVVHGYRDGRAPGGDRIRELGHDYVVFSSEGTSEDIAMLLAFERGAQLIVAVGTHSSMAEFLDKGRGGMASTFLVRMKVGPVLVDAKGVSRLYGSRLRKRDLLLLVASAVVTLIVIALASEPIRVLVRGLLLPLD</sequence>
<keyword evidence="9" id="KW-1185">Reference proteome</keyword>
<dbReference type="Pfam" id="PF12555">
    <property type="entry name" value="SteA-like_C"/>
    <property type="match status" value="1"/>
</dbReference>
<dbReference type="InterPro" id="IPR047795">
    <property type="entry name" value="Put_SteA-like"/>
</dbReference>
<organism evidence="8 9">
    <name type="scientific">Iamia majanohamensis</name>
    <dbReference type="NCBI Taxonomy" id="467976"/>
    <lineage>
        <taxon>Bacteria</taxon>
        <taxon>Bacillati</taxon>
        <taxon>Actinomycetota</taxon>
        <taxon>Acidimicrobiia</taxon>
        <taxon>Acidimicrobiales</taxon>
        <taxon>Iamiaceae</taxon>
        <taxon>Iamia</taxon>
    </lineage>
</organism>
<keyword evidence="4" id="KW-0067">ATP-binding</keyword>
<evidence type="ECO:0000259" key="7">
    <source>
        <dbReference type="Pfam" id="PF12555"/>
    </source>
</evidence>
<keyword evidence="3" id="KW-0418">Kinase</keyword>
<name>A0AAE9Y830_9ACTN</name>
<dbReference type="EMBL" id="CP116942">
    <property type="protein sequence ID" value="WCO67441.1"/>
    <property type="molecule type" value="Genomic_DNA"/>
</dbReference>
<dbReference type="AlphaFoldDB" id="A0AAE9Y830"/>
<keyword evidence="1" id="KW-0808">Transferase</keyword>
<feature type="transmembrane region" description="Helical" evidence="6">
    <location>
        <begin position="362"/>
        <end position="380"/>
    </location>
</feature>
<reference evidence="8" key="1">
    <citation type="submission" date="2023-01" db="EMBL/GenBank/DDBJ databases">
        <title>The diversity of Class Acidimicrobiia in South China Sea sediment environments and the proposal of Iamia marina sp. nov., a novel species of the genus Iamia.</title>
        <authorList>
            <person name="He Y."/>
            <person name="Tian X."/>
        </authorList>
    </citation>
    <scope>NUCLEOTIDE SEQUENCE</scope>
    <source>
        <strain evidence="8">DSM 19957</strain>
    </source>
</reference>
<dbReference type="InterPro" id="IPR022215">
    <property type="entry name" value="SteA-like_C"/>
</dbReference>
<evidence type="ECO:0000256" key="4">
    <source>
        <dbReference type="ARBA" id="ARBA00022840"/>
    </source>
</evidence>
<evidence type="ECO:0000313" key="8">
    <source>
        <dbReference type="EMBL" id="WCO67441.1"/>
    </source>
</evidence>
<feature type="domain" description="SteA-like C-terminal" evidence="7">
    <location>
        <begin position="347"/>
        <end position="391"/>
    </location>
</feature>
<gene>
    <name evidence="8" type="primary">steA</name>
    <name evidence="8" type="ORF">PO878_01745</name>
</gene>
<dbReference type="GO" id="GO:0004788">
    <property type="term" value="F:thiamine diphosphokinase activity"/>
    <property type="evidence" value="ECO:0007669"/>
    <property type="project" value="InterPro"/>
</dbReference>
<dbReference type="GO" id="GO:0005524">
    <property type="term" value="F:ATP binding"/>
    <property type="evidence" value="ECO:0007669"/>
    <property type="project" value="UniProtKB-KW"/>
</dbReference>
<dbReference type="KEGG" id="ima:PO878_01745"/>
<feature type="compositionally biased region" description="Basic residues" evidence="5">
    <location>
        <begin position="14"/>
        <end position="25"/>
    </location>
</feature>
<protein>
    <submittedName>
        <fullName evidence="8">Cytokinetic ring protein SteA</fullName>
    </submittedName>
</protein>
<evidence type="ECO:0000256" key="3">
    <source>
        <dbReference type="ARBA" id="ARBA00022777"/>
    </source>
</evidence>
<proteinExistence type="predicted"/>
<dbReference type="RefSeq" id="WP_272736962.1">
    <property type="nucleotide sequence ID" value="NZ_CP116942.1"/>
</dbReference>
<dbReference type="GO" id="GO:0016301">
    <property type="term" value="F:kinase activity"/>
    <property type="evidence" value="ECO:0007669"/>
    <property type="project" value="UniProtKB-KW"/>
</dbReference>
<dbReference type="NCBIfam" id="NF040608">
    <property type="entry name" value="division_SteA"/>
    <property type="match status" value="1"/>
</dbReference>
<dbReference type="Proteomes" id="UP001216390">
    <property type="component" value="Chromosome"/>
</dbReference>
<dbReference type="GO" id="GO:0009229">
    <property type="term" value="P:thiamine diphosphate biosynthetic process"/>
    <property type="evidence" value="ECO:0007669"/>
    <property type="project" value="InterPro"/>
</dbReference>
<accession>A0AAE9Y830</accession>